<proteinExistence type="predicted"/>
<dbReference type="WBParaSite" id="PS1159_v2.g849.t1">
    <property type="protein sequence ID" value="PS1159_v2.g849.t1"/>
    <property type="gene ID" value="PS1159_v2.g849"/>
</dbReference>
<accession>A0AC35GT68</accession>
<organism evidence="1 2">
    <name type="scientific">Panagrolaimus sp. PS1159</name>
    <dbReference type="NCBI Taxonomy" id="55785"/>
    <lineage>
        <taxon>Eukaryota</taxon>
        <taxon>Metazoa</taxon>
        <taxon>Ecdysozoa</taxon>
        <taxon>Nematoda</taxon>
        <taxon>Chromadorea</taxon>
        <taxon>Rhabditida</taxon>
        <taxon>Tylenchina</taxon>
        <taxon>Panagrolaimomorpha</taxon>
        <taxon>Panagrolaimoidea</taxon>
        <taxon>Panagrolaimidae</taxon>
        <taxon>Panagrolaimus</taxon>
    </lineage>
</organism>
<sequence>MHDGGVRVRRNQLNVSSEKLLAEVQDDIDRFHTKIIKDHLVTKKLGYTEWLVILALLGALYGYVVYQDHQVPPVIRGNQHGNFSEERARVILNQIASLGPRVSGSDACEKKAFKIITSKLYELQTVATGKGVNRIEVDIDRPTGCYDLKFLSSFTLCYHKITNIVARIGPKTGPTNNAILLNCHFDTLPDTPGATDDAVSCAIMMEVLENLAYSNEPLKNDIVLLFNGAEENFLQASHGFITQHKWRHQIRAFINLEGTGSGGREILFQAGPGDSWLLKTYLDHAPYPHCSVLAQEVFQSGIIPSDTDFRVFRDYGRVSGLDIAYHRNGWVYHTEFDTADQINEGAIQRAGENILAVVKALIKSPYIEQPAHFNEGNKWVFYDVVGLFTVFYEVSSGFFVNLFVVGLVVVLVICRINAKAYTFTDLLIAFLHHFQALIAMAGTGIILVFIVKVLDLIMSWYAMPELVFPLYILPMIIAGLWVHSHVAETKYVGIDKEMVHYDSVLLIWASILFITTLMGLASSFFFLIHVLFPILRDPIIYLLGKLQIIEVVTPRKVLYVQFACLIPVMLFVSYAVMLFFDFFVPVMGRLGNLVNPEFVMMPLSLTTALTFVLFTNNLIYISRNMKYLLRCGVAVSVLFLIVLATTPLGVPYKYSPESPRLRRLVILHSERNVYDFSGKKIKNDHALFIQSFDFRGIADLPDHAFLQTHQRPNCSGILDEYCRLPYYTAIHELFPPEESLWVPVPVPPVLPQRLDLALVERRKISSNQVNLTFSLRGGTDKVSLHVTPINGYKLKNWSFKEFDEEAFGPRNTYFVFMSYGFEAPKSRDFWILLETNNPAPTNPDENPSLELAVATHYAHGSHQNSETLTQLRQMIHSRRKVPHHAIGYWKWASTIIGGASEIIVHQF</sequence>
<reference evidence="2" key="1">
    <citation type="submission" date="2022-11" db="UniProtKB">
        <authorList>
            <consortium name="WormBaseParasite"/>
        </authorList>
    </citation>
    <scope>IDENTIFICATION</scope>
</reference>
<evidence type="ECO:0000313" key="2">
    <source>
        <dbReference type="WBParaSite" id="PS1159_v2.g849.t1"/>
    </source>
</evidence>
<evidence type="ECO:0000313" key="1">
    <source>
        <dbReference type="Proteomes" id="UP000887580"/>
    </source>
</evidence>
<dbReference type="Proteomes" id="UP000887580">
    <property type="component" value="Unplaced"/>
</dbReference>
<protein>
    <submittedName>
        <fullName evidence="2">Peptidase M28 domain-containing protein</fullName>
    </submittedName>
</protein>
<name>A0AC35GT68_9BILA</name>